<dbReference type="EMBL" id="OC933071">
    <property type="protein sequence ID" value="CAD7659740.1"/>
    <property type="molecule type" value="Genomic_DNA"/>
</dbReference>
<evidence type="ECO:0000313" key="17">
    <source>
        <dbReference type="Proteomes" id="UP000728032"/>
    </source>
</evidence>
<evidence type="ECO:0000256" key="14">
    <source>
        <dbReference type="SAM" id="Phobius"/>
    </source>
</evidence>
<feature type="transmembrane region" description="Helical" evidence="14">
    <location>
        <begin position="6"/>
        <end position="24"/>
    </location>
</feature>
<keyword evidence="3 13" id="KW-0444">Lipid biosynthesis</keyword>
<feature type="transmembrane region" description="Helical" evidence="14">
    <location>
        <begin position="126"/>
        <end position="147"/>
    </location>
</feature>
<dbReference type="InterPro" id="IPR005804">
    <property type="entry name" value="FA_desaturase_dom"/>
</dbReference>
<dbReference type="PANTHER" id="PTHR11351:SF31">
    <property type="entry name" value="DESATURASE 1, ISOFORM A-RELATED"/>
    <property type="match status" value="1"/>
</dbReference>
<evidence type="ECO:0000256" key="5">
    <source>
        <dbReference type="ARBA" id="ARBA00022723"/>
    </source>
</evidence>
<evidence type="ECO:0000256" key="8">
    <source>
        <dbReference type="ARBA" id="ARBA00023002"/>
    </source>
</evidence>
<evidence type="ECO:0000256" key="11">
    <source>
        <dbReference type="ARBA" id="ARBA00023136"/>
    </source>
</evidence>
<dbReference type="GO" id="GO:0004768">
    <property type="term" value="F:stearoyl-CoA 9-desaturase activity"/>
    <property type="evidence" value="ECO:0007669"/>
    <property type="project" value="TreeGrafter"/>
</dbReference>
<sequence length="306" mass="35699">MVSSAKMSTLIFNWLLSVLSYFSIDCGAHRLWSHRSYKAKWQLRVLLAVFQTLTFQMDIYHWARDHRVHHVYSETDGDPHNAKRGFFFAHVGWLLCHRHPDVTRLGKKLDMSDLIGDPIVKYQHKFYYPLLILTWLTVPISVPVYYFHETWLNSFLVNCFRFAITLQTTSLVNSLAHIGPGGRPYDKRINPRETTAVSYLTFGEGYHNYHHAFPGDYSASEYGWSDNWNPSTAVIDMFARIGWAYDRKATPESVVRTRIERTGDLAAKSPKLTMVYVWLDIVMGMFYVTWFVWLATLYNTTDISEN</sequence>
<feature type="domain" description="Fatty acid desaturase" evidence="15">
    <location>
        <begin position="14"/>
        <end position="215"/>
    </location>
</feature>
<dbReference type="AlphaFoldDB" id="A0A7R9MH91"/>
<evidence type="ECO:0000256" key="6">
    <source>
        <dbReference type="ARBA" id="ARBA00022832"/>
    </source>
</evidence>
<proteinExistence type="inferred from homology"/>
<dbReference type="GO" id="GO:0005506">
    <property type="term" value="F:iron ion binding"/>
    <property type="evidence" value="ECO:0007669"/>
    <property type="project" value="TreeGrafter"/>
</dbReference>
<evidence type="ECO:0000256" key="13">
    <source>
        <dbReference type="RuleBase" id="RU000581"/>
    </source>
</evidence>
<dbReference type="PROSITE" id="PS00476">
    <property type="entry name" value="FATTY_ACID_DESATUR_1"/>
    <property type="match status" value="1"/>
</dbReference>
<feature type="transmembrane region" description="Helical" evidence="14">
    <location>
        <begin position="275"/>
        <end position="298"/>
    </location>
</feature>
<keyword evidence="12 13" id="KW-0275">Fatty acid biosynthesis</keyword>
<keyword evidence="10" id="KW-0443">Lipid metabolism</keyword>
<comment type="cofactor">
    <cofactor evidence="13">
        <name>Fe(2+)</name>
        <dbReference type="ChEBI" id="CHEBI:29033"/>
    </cofactor>
</comment>
<dbReference type="Pfam" id="PF00487">
    <property type="entry name" value="FA_desaturase"/>
    <property type="match status" value="1"/>
</dbReference>
<dbReference type="PRINTS" id="PR00075">
    <property type="entry name" value="FACDDSATRASE"/>
</dbReference>
<evidence type="ECO:0000256" key="9">
    <source>
        <dbReference type="ARBA" id="ARBA00023004"/>
    </source>
</evidence>
<evidence type="ECO:0000259" key="15">
    <source>
        <dbReference type="Pfam" id="PF00487"/>
    </source>
</evidence>
<keyword evidence="8 13" id="KW-0560">Oxidoreductase</keyword>
<comment type="domain">
    <text evidence="13">The histidine box domains are involved in binding the catalytic metal ions.</text>
</comment>
<comment type="similarity">
    <text evidence="2 13">Belongs to the fatty acid desaturase type 1 family.</text>
</comment>
<dbReference type="InterPro" id="IPR001522">
    <property type="entry name" value="FADS-1_CS"/>
</dbReference>
<keyword evidence="4 13" id="KW-0812">Transmembrane</keyword>
<keyword evidence="6" id="KW-0276">Fatty acid metabolism</keyword>
<reference evidence="16" key="1">
    <citation type="submission" date="2020-11" db="EMBL/GenBank/DDBJ databases">
        <authorList>
            <person name="Tran Van P."/>
        </authorList>
    </citation>
    <scope>NUCLEOTIDE SEQUENCE</scope>
</reference>
<keyword evidence="7 14" id="KW-1133">Transmembrane helix</keyword>
<dbReference type="EMBL" id="CAJPVJ010018246">
    <property type="protein sequence ID" value="CAG2176902.1"/>
    <property type="molecule type" value="Genomic_DNA"/>
</dbReference>
<evidence type="ECO:0000256" key="2">
    <source>
        <dbReference type="ARBA" id="ARBA00009295"/>
    </source>
</evidence>
<evidence type="ECO:0000256" key="4">
    <source>
        <dbReference type="ARBA" id="ARBA00022692"/>
    </source>
</evidence>
<keyword evidence="5" id="KW-0479">Metal-binding</keyword>
<evidence type="ECO:0000256" key="1">
    <source>
        <dbReference type="ARBA" id="ARBA00004141"/>
    </source>
</evidence>
<evidence type="ECO:0000256" key="10">
    <source>
        <dbReference type="ARBA" id="ARBA00023098"/>
    </source>
</evidence>
<organism evidence="16">
    <name type="scientific">Oppiella nova</name>
    <dbReference type="NCBI Taxonomy" id="334625"/>
    <lineage>
        <taxon>Eukaryota</taxon>
        <taxon>Metazoa</taxon>
        <taxon>Ecdysozoa</taxon>
        <taxon>Arthropoda</taxon>
        <taxon>Chelicerata</taxon>
        <taxon>Arachnida</taxon>
        <taxon>Acari</taxon>
        <taxon>Acariformes</taxon>
        <taxon>Sarcoptiformes</taxon>
        <taxon>Oribatida</taxon>
        <taxon>Brachypylina</taxon>
        <taxon>Oppioidea</taxon>
        <taxon>Oppiidae</taxon>
        <taxon>Oppiella</taxon>
    </lineage>
</organism>
<evidence type="ECO:0000313" key="16">
    <source>
        <dbReference type="EMBL" id="CAD7659740.1"/>
    </source>
</evidence>
<protein>
    <recommendedName>
        <fullName evidence="15">Fatty acid desaturase domain-containing protein</fullName>
    </recommendedName>
</protein>
<dbReference type="OrthoDB" id="6406588at2759"/>
<evidence type="ECO:0000256" key="3">
    <source>
        <dbReference type="ARBA" id="ARBA00022516"/>
    </source>
</evidence>
<keyword evidence="17" id="KW-1185">Reference proteome</keyword>
<keyword evidence="11 14" id="KW-0472">Membrane</keyword>
<gene>
    <name evidence="16" type="ORF">ONB1V03_LOCUS16335</name>
</gene>
<comment type="subcellular location">
    <subcellularLocation>
        <location evidence="1">Membrane</location>
        <topology evidence="1">Multi-pass membrane protein</topology>
    </subcellularLocation>
</comment>
<evidence type="ECO:0000256" key="7">
    <source>
        <dbReference type="ARBA" id="ARBA00022989"/>
    </source>
</evidence>
<dbReference type="Proteomes" id="UP000728032">
    <property type="component" value="Unassembled WGS sequence"/>
</dbReference>
<dbReference type="PANTHER" id="PTHR11351">
    <property type="entry name" value="ACYL-COA DESATURASE"/>
    <property type="match status" value="1"/>
</dbReference>
<name>A0A7R9MH91_9ACAR</name>
<dbReference type="GO" id="GO:0006636">
    <property type="term" value="P:unsaturated fatty acid biosynthetic process"/>
    <property type="evidence" value="ECO:0007669"/>
    <property type="project" value="TreeGrafter"/>
</dbReference>
<keyword evidence="9" id="KW-0408">Iron</keyword>
<dbReference type="InterPro" id="IPR015876">
    <property type="entry name" value="Acyl-CoA_DS"/>
</dbReference>
<accession>A0A7R9MH91</accession>
<dbReference type="GO" id="GO:0005789">
    <property type="term" value="C:endoplasmic reticulum membrane"/>
    <property type="evidence" value="ECO:0007669"/>
    <property type="project" value="TreeGrafter"/>
</dbReference>
<evidence type="ECO:0000256" key="12">
    <source>
        <dbReference type="ARBA" id="ARBA00023160"/>
    </source>
</evidence>
<dbReference type="CDD" id="cd03505">
    <property type="entry name" value="Delta9-FADS-like"/>
    <property type="match status" value="1"/>
</dbReference>